<dbReference type="InterPro" id="IPR036397">
    <property type="entry name" value="RNaseH_sf"/>
</dbReference>
<feature type="compositionally biased region" description="Polar residues" evidence="4">
    <location>
        <begin position="1"/>
        <end position="14"/>
    </location>
</feature>
<dbReference type="EC" id="5.6.2.3" evidence="3"/>
<dbReference type="InterPro" id="IPR043502">
    <property type="entry name" value="DNA/RNA_pol_sf"/>
</dbReference>
<comment type="catalytic activity">
    <reaction evidence="3">
        <text>ATP + H2O = ADP + phosphate + H(+)</text>
        <dbReference type="Rhea" id="RHEA:13065"/>
        <dbReference type="ChEBI" id="CHEBI:15377"/>
        <dbReference type="ChEBI" id="CHEBI:15378"/>
        <dbReference type="ChEBI" id="CHEBI:30616"/>
        <dbReference type="ChEBI" id="CHEBI:43474"/>
        <dbReference type="ChEBI" id="CHEBI:456216"/>
        <dbReference type="EC" id="5.6.2.3"/>
    </reaction>
</comment>
<dbReference type="GO" id="GO:0006310">
    <property type="term" value="P:DNA recombination"/>
    <property type="evidence" value="ECO:0007669"/>
    <property type="project" value="UniProtKB-KW"/>
</dbReference>
<evidence type="ECO:0000256" key="2">
    <source>
        <dbReference type="ARBA" id="ARBA00023128"/>
    </source>
</evidence>
<dbReference type="HOGENOM" id="CLU_249443_0_0_1"/>
<dbReference type="GO" id="GO:0016887">
    <property type="term" value="F:ATP hydrolysis activity"/>
    <property type="evidence" value="ECO:0007669"/>
    <property type="project" value="RHEA"/>
</dbReference>
<comment type="cofactor">
    <cofactor evidence="3">
        <name>Mg(2+)</name>
        <dbReference type="ChEBI" id="CHEBI:18420"/>
    </cofactor>
</comment>
<dbReference type="InterPro" id="IPR005135">
    <property type="entry name" value="Endo/exonuclease/phosphatase"/>
</dbReference>
<dbReference type="PANTHER" id="PTHR33481:SF1">
    <property type="entry name" value="ENDONUCLEASE_EXONUCLEASE_PHOSPHATASE DOMAIN-CONTAINING PROTEIN-RELATED"/>
    <property type="match status" value="1"/>
</dbReference>
<keyword evidence="3" id="KW-0234">DNA repair</keyword>
<feature type="region of interest" description="Disordered" evidence="4">
    <location>
        <begin position="1"/>
        <end position="39"/>
    </location>
</feature>
<dbReference type="eggNOG" id="KOG0987">
    <property type="taxonomic scope" value="Eukaryota"/>
</dbReference>
<dbReference type="Pfam" id="PF14529">
    <property type="entry name" value="Exo_endo_phos_2"/>
    <property type="match status" value="1"/>
</dbReference>
<dbReference type="SUPFAM" id="SSF53098">
    <property type="entry name" value="Ribonuclease H-like"/>
    <property type="match status" value="1"/>
</dbReference>
<sequence length="1485" mass="164549">MTATIQSRQANLSSAHDDGPHGSPQRHIHRGGGSADEAGVGGQMQLEFGRYATYVDVAFGLTRHWALNKLQSLAVLIPAAFLDDRGTRLQEEGGPAALPDGLHTLLLTGASGNAAALIGGVTLHSATNIGFEGKSEVARNVSEEEKLRWKNMVMLIVDEISQVGGLTLAAVDSRLKQYRDDQHRPFSGIPMVLFFGDFFRFDPVLQTSLLLPTPRDRGGQRPESAARHLAAHKLFLQFTAVVILREQVRAAGCPRLRGFLQRLRSGEQTELDFQRLSQRLYTPPCESSFVDGLRAITPLNQDRWDLNMAAVVQWARAHGKHISISAFRTKQIKSNRSQVRLGAVTSQATSGTQGLRSASHLRTICQADRRLGDDGPNESSQLDEADTNDKTRSHVANSEHAMGTRTDIILAGDFNRHDQLWGGDDVSPGRQGEGDRINNLMDEHSLCSLLPRGTQTCQSCDIESTIDLVLASAELADQLLRCTIHPCDHGSDHRAIETAFDTTVEDRPSETRFLFKNAPWAEIRTRVAANLERIPWDGNVQQQTDRLMAVVTEAVYALTPKAKPSPYAKRWWTTDLTRLRQTYTFWRNQARSRRRIGQTAPEIEQRARMAAKEYHDAIRRQKSSHWNDFLADDANIWQATKYLQTGSGTMGDKIPPLVRPDGSITEGKAEQAQELLTAFFPPLPARIEDEGQRPQRAPVHMPDLTMEEIEQKVLSAKPWKAPGEDGLPAMVWRQLWPVVKDRVLHLFRTSLRDGDIPSQWRNAKIIPLKKPGKSEYTLAKSWRPISLLSTLGKILEAVIAERLSHAVETCGLLPANHFGARKRRSTEQALLLLQEHIYKAWRARKVLSLISFDVKGAYNGVFKDRLLQRLKARGIPESLVKWIDAFCSKRTATIAVNGFTSGRQELPQAGLPQGSPLSPVLFLFFNADLVQHKIDANGGAIAFVDDYTAWVTGPSAESNRTGIQAIIDKALDWEKRSGEVVKPKESAKILGVVMDRELRYKQHIARTAAKGLAAALALKRLKMLSPRTARQLFVATVAPVMDYAANVWMHACGEKALSWLNRAQKIGALAITGAFRTAATAVVEAEASIYPVRERHAQAAASLWINIHTLPGTHPLATKKVRTTVRFVSPLQKIARVAEGVRVDRMETIQEYAVPPWVPRLRPTLEADRGKAAEMVNKISGIVIATSSSVKKGIVGMGGLARDTLFNRTSETVTNYAVVLGTREEQNPYTAELAAIAMALEKLPASICHRHITVITRNQSALAAVGQPRQQSGQSIIRQIYDLARLHRQRGNSVNFLWIPAEIDFALGSDAKAAAHRASKQGRTPDSQIPQVKSTAMRLAMERQRATRVLPVSVGKFSKAMDAALPGKHTRHLYDKLKRKEACVLAQLRTRNGETERFFEQDWGGRVRPLCLWTSEGISGTLSFPMREMDSSEGRHAAMHSGKTRKPLVLSGRESAIGYKALVTRYEGSPGDDQIRNGNRKAGAE</sequence>
<dbReference type="Gene3D" id="3.30.420.10">
    <property type="entry name" value="Ribonuclease H-like superfamily/Ribonuclease H"/>
    <property type="match status" value="1"/>
</dbReference>
<dbReference type="InterPro" id="IPR027417">
    <property type="entry name" value="P-loop_NTPase"/>
</dbReference>
<dbReference type="SUPFAM" id="SSF56219">
    <property type="entry name" value="DNase I-like"/>
    <property type="match status" value="1"/>
</dbReference>
<dbReference type="CDD" id="cd01650">
    <property type="entry name" value="RT_nLTR_like"/>
    <property type="match status" value="1"/>
</dbReference>
<keyword evidence="2" id="KW-0496">Mitochondrion</keyword>
<proteinExistence type="inferred from homology"/>
<accession>Q2HBZ6</accession>
<dbReference type="PROSITE" id="PS50878">
    <property type="entry name" value="RT_POL"/>
    <property type="match status" value="1"/>
</dbReference>
<dbReference type="eggNOG" id="KOG1075">
    <property type="taxonomic scope" value="Eukaryota"/>
</dbReference>
<keyword evidence="3" id="KW-0347">Helicase</keyword>
<dbReference type="VEuPathDB" id="FungiDB:CHGG_02258"/>
<dbReference type="Gene3D" id="3.40.50.300">
    <property type="entry name" value="P-loop containing nucleotide triphosphate hydrolases"/>
    <property type="match status" value="1"/>
</dbReference>
<keyword evidence="3" id="KW-0233">DNA recombination</keyword>
<dbReference type="PANTHER" id="PTHR33481">
    <property type="entry name" value="REVERSE TRANSCRIPTASE"/>
    <property type="match status" value="1"/>
</dbReference>
<dbReference type="GO" id="GO:0005524">
    <property type="term" value="F:ATP binding"/>
    <property type="evidence" value="ECO:0007669"/>
    <property type="project" value="UniProtKB-KW"/>
</dbReference>
<dbReference type="GO" id="GO:0043139">
    <property type="term" value="F:5'-3' DNA helicase activity"/>
    <property type="evidence" value="ECO:0007669"/>
    <property type="project" value="UniProtKB-EC"/>
</dbReference>
<dbReference type="InterPro" id="IPR010285">
    <property type="entry name" value="DNA_helicase_pif1-like_DEAD"/>
</dbReference>
<keyword evidence="3" id="KW-0378">Hydrolase</keyword>
<gene>
    <name evidence="6" type="ORF">CHGG_02258</name>
</gene>
<keyword evidence="3" id="KW-0227">DNA damage</keyword>
<dbReference type="GO" id="GO:0006281">
    <property type="term" value="P:DNA repair"/>
    <property type="evidence" value="ECO:0007669"/>
    <property type="project" value="UniProtKB-KW"/>
</dbReference>
<evidence type="ECO:0000313" key="6">
    <source>
        <dbReference type="EMBL" id="EAQ90323.1"/>
    </source>
</evidence>
<keyword evidence="3" id="KW-0067">ATP-binding</keyword>
<organism evidence="6 7">
    <name type="scientific">Chaetomium globosum (strain ATCC 6205 / CBS 148.51 / DSM 1962 / NBRC 6347 / NRRL 1970)</name>
    <name type="common">Soil fungus</name>
    <dbReference type="NCBI Taxonomy" id="306901"/>
    <lineage>
        <taxon>Eukaryota</taxon>
        <taxon>Fungi</taxon>
        <taxon>Dikarya</taxon>
        <taxon>Ascomycota</taxon>
        <taxon>Pezizomycotina</taxon>
        <taxon>Sordariomycetes</taxon>
        <taxon>Sordariomycetidae</taxon>
        <taxon>Sordariales</taxon>
        <taxon>Chaetomiaceae</taxon>
        <taxon>Chaetomium</taxon>
    </lineage>
</organism>
<reference evidence="7" key="1">
    <citation type="journal article" date="2015" name="Genome Announc.">
        <title>Draft genome sequence of the cellulolytic fungus Chaetomium globosum.</title>
        <authorList>
            <person name="Cuomo C.A."/>
            <person name="Untereiner W.A."/>
            <person name="Ma L.-J."/>
            <person name="Grabherr M."/>
            <person name="Birren B.W."/>
        </authorList>
    </citation>
    <scope>NUCLEOTIDE SEQUENCE [LARGE SCALE GENOMIC DNA]</scope>
    <source>
        <strain evidence="7">ATCC 6205 / CBS 148.51 / DSM 1962 / NBRC 6347 / NRRL 1970</strain>
    </source>
</reference>
<dbReference type="GeneID" id="4388939"/>
<dbReference type="RefSeq" id="XP_001228774.1">
    <property type="nucleotide sequence ID" value="XM_001228773.1"/>
</dbReference>
<dbReference type="InterPro" id="IPR012337">
    <property type="entry name" value="RNaseH-like_sf"/>
</dbReference>
<evidence type="ECO:0000256" key="4">
    <source>
        <dbReference type="SAM" id="MobiDB-lite"/>
    </source>
</evidence>
<feature type="domain" description="Reverse transcriptase" evidence="5">
    <location>
        <begin position="749"/>
        <end position="1005"/>
    </location>
</feature>
<name>Q2HBZ6_CHAGB</name>
<evidence type="ECO:0000259" key="5">
    <source>
        <dbReference type="PROSITE" id="PS50878"/>
    </source>
</evidence>
<keyword evidence="7" id="KW-1185">Reference proteome</keyword>
<dbReference type="Pfam" id="PF05970">
    <property type="entry name" value="PIF1"/>
    <property type="match status" value="1"/>
</dbReference>
<dbReference type="InParanoid" id="Q2HBZ6"/>
<dbReference type="GO" id="GO:0005739">
    <property type="term" value="C:mitochondrion"/>
    <property type="evidence" value="ECO:0007669"/>
    <property type="project" value="UniProtKB-SubCell"/>
</dbReference>
<dbReference type="EMBL" id="CH408030">
    <property type="protein sequence ID" value="EAQ90323.1"/>
    <property type="molecule type" value="Genomic_DNA"/>
</dbReference>
<evidence type="ECO:0000256" key="3">
    <source>
        <dbReference type="RuleBase" id="RU363044"/>
    </source>
</evidence>
<dbReference type="GO" id="GO:0003676">
    <property type="term" value="F:nucleic acid binding"/>
    <property type="evidence" value="ECO:0007669"/>
    <property type="project" value="InterPro"/>
</dbReference>
<dbReference type="OrthoDB" id="3059164at2759"/>
<comment type="subcellular location">
    <subcellularLocation>
        <location evidence="1">Mitochondrion</location>
    </subcellularLocation>
</comment>
<dbReference type="InterPro" id="IPR036691">
    <property type="entry name" value="Endo/exonu/phosph_ase_sf"/>
</dbReference>
<feature type="region of interest" description="Disordered" evidence="4">
    <location>
        <begin position="369"/>
        <end position="399"/>
    </location>
</feature>
<dbReference type="Gene3D" id="3.60.10.10">
    <property type="entry name" value="Endonuclease/exonuclease/phosphatase"/>
    <property type="match status" value="1"/>
</dbReference>
<dbReference type="GO" id="GO:0000723">
    <property type="term" value="P:telomere maintenance"/>
    <property type="evidence" value="ECO:0007669"/>
    <property type="project" value="InterPro"/>
</dbReference>
<evidence type="ECO:0000256" key="1">
    <source>
        <dbReference type="ARBA" id="ARBA00004173"/>
    </source>
</evidence>
<dbReference type="Proteomes" id="UP000001056">
    <property type="component" value="Unassembled WGS sequence"/>
</dbReference>
<dbReference type="Pfam" id="PF00078">
    <property type="entry name" value="RVT_1"/>
    <property type="match status" value="1"/>
</dbReference>
<protein>
    <recommendedName>
        <fullName evidence="3">ATP-dependent DNA helicase</fullName>
        <ecNumber evidence="3">5.6.2.3</ecNumber>
    </recommendedName>
</protein>
<evidence type="ECO:0000313" key="7">
    <source>
        <dbReference type="Proteomes" id="UP000001056"/>
    </source>
</evidence>
<dbReference type="SUPFAM" id="SSF56672">
    <property type="entry name" value="DNA/RNA polymerases"/>
    <property type="match status" value="1"/>
</dbReference>
<dbReference type="InterPro" id="IPR000477">
    <property type="entry name" value="RT_dom"/>
</dbReference>
<keyword evidence="3" id="KW-0547">Nucleotide-binding</keyword>
<comment type="similarity">
    <text evidence="3">Belongs to the helicase family.</text>
</comment>